<evidence type="ECO:0000259" key="2">
    <source>
        <dbReference type="Pfam" id="PF08924"/>
    </source>
</evidence>
<gene>
    <name evidence="3" type="ORF">SAMN05443575_3732</name>
</gene>
<feature type="compositionally biased region" description="Polar residues" evidence="1">
    <location>
        <begin position="68"/>
        <end position="86"/>
    </location>
</feature>
<dbReference type="Gene3D" id="3.20.20.80">
    <property type="entry name" value="Glycosidases"/>
    <property type="match status" value="1"/>
</dbReference>
<dbReference type="STRING" id="1206085.SAMN05443575_3732"/>
<accession>A0A1M5S402</accession>
<sequence length="340" mass="36521">MTGRHRVARRPRTAVWCGAVAATVVAVVLAVTAAVHRSTSGDESMAADQRTTHPAPAGSLASAVPGITTASVDPRTTSAGEPSTAGSRRKAVVTPQGMWWGVDSTEPISRATLRNVASWYRGARPQFWGRYLLGDYGVTAAELAFARSRHVSVYLIVADRNCSGCAGGDVCGNDRTTAQARSDAEKALHRAKALDLPTGVVLFKDIEEVSSCRGEPTAEYLLAWHRTLRETHVRTGFYGNAYKPYYEFPVAYCAAVDADRRFAREVVLDMNQPEPRLGAPQGTTGPRNAPRFAPRSPPCAPKARTVLWQYGESIDPANVTDVDQARADTHGMLAPDGGVT</sequence>
<feature type="domain" description="Rv2525c-like glycoside hydrolase-like" evidence="2">
    <location>
        <begin position="174"/>
        <end position="242"/>
    </location>
</feature>
<dbReference type="Pfam" id="PF08924">
    <property type="entry name" value="Rv2525c_GlyHyd-like"/>
    <property type="match status" value="1"/>
</dbReference>
<reference evidence="3 4" key="1">
    <citation type="submission" date="2016-11" db="EMBL/GenBank/DDBJ databases">
        <authorList>
            <person name="Jaros S."/>
            <person name="Januszkiewicz K."/>
            <person name="Wedrychowicz H."/>
        </authorList>
    </citation>
    <scope>NUCLEOTIDE SEQUENCE [LARGE SCALE GENOMIC DNA]</scope>
    <source>
        <strain evidence="3 4">DSM 45627</strain>
    </source>
</reference>
<evidence type="ECO:0000313" key="4">
    <source>
        <dbReference type="Proteomes" id="UP000186132"/>
    </source>
</evidence>
<dbReference type="OrthoDB" id="2080590at2"/>
<evidence type="ECO:0000256" key="1">
    <source>
        <dbReference type="SAM" id="MobiDB-lite"/>
    </source>
</evidence>
<evidence type="ECO:0000313" key="3">
    <source>
        <dbReference type="EMBL" id="SHH33175.1"/>
    </source>
</evidence>
<dbReference type="AlphaFoldDB" id="A0A1M5S402"/>
<dbReference type="EMBL" id="FQVU01000005">
    <property type="protein sequence ID" value="SHH33175.1"/>
    <property type="molecule type" value="Genomic_DNA"/>
</dbReference>
<protein>
    <recommendedName>
        <fullName evidence="2">Rv2525c-like glycoside hydrolase-like domain-containing protein</fullName>
    </recommendedName>
</protein>
<dbReference type="InterPro" id="IPR017853">
    <property type="entry name" value="GH"/>
</dbReference>
<name>A0A1M5S402_9ACTN</name>
<dbReference type="Proteomes" id="UP000186132">
    <property type="component" value="Unassembled WGS sequence"/>
</dbReference>
<dbReference type="RefSeq" id="WP_073391890.1">
    <property type="nucleotide sequence ID" value="NZ_FQVU01000005.1"/>
</dbReference>
<proteinExistence type="predicted"/>
<dbReference type="InterPro" id="IPR015020">
    <property type="entry name" value="Rv2525c-like_Glyco_Hydro-like"/>
</dbReference>
<keyword evidence="4" id="KW-1185">Reference proteome</keyword>
<feature type="region of interest" description="Disordered" evidence="1">
    <location>
        <begin position="273"/>
        <end position="298"/>
    </location>
</feature>
<feature type="region of interest" description="Disordered" evidence="1">
    <location>
        <begin position="38"/>
        <end position="91"/>
    </location>
</feature>
<organism evidence="3 4">
    <name type="scientific">Jatrophihabitans endophyticus</name>
    <dbReference type="NCBI Taxonomy" id="1206085"/>
    <lineage>
        <taxon>Bacteria</taxon>
        <taxon>Bacillati</taxon>
        <taxon>Actinomycetota</taxon>
        <taxon>Actinomycetes</taxon>
        <taxon>Jatrophihabitantales</taxon>
        <taxon>Jatrophihabitantaceae</taxon>
        <taxon>Jatrophihabitans</taxon>
    </lineage>
</organism>
<dbReference type="SUPFAM" id="SSF51445">
    <property type="entry name" value="(Trans)glycosidases"/>
    <property type="match status" value="1"/>
</dbReference>